<name>A0A4R3PQT5_RHISU</name>
<dbReference type="Proteomes" id="UP000294576">
    <property type="component" value="Unassembled WGS sequence"/>
</dbReference>
<evidence type="ECO:0000313" key="2">
    <source>
        <dbReference type="Proteomes" id="UP000294576"/>
    </source>
</evidence>
<dbReference type="EMBL" id="SMBH01000038">
    <property type="protein sequence ID" value="TCU04841.1"/>
    <property type="molecule type" value="Genomic_DNA"/>
</dbReference>
<accession>A0A4R3PQT5</accession>
<organism evidence="1 2">
    <name type="scientific">Rhizobium sullae</name>
    <name type="common">Rhizobium hedysari</name>
    <dbReference type="NCBI Taxonomy" id="50338"/>
    <lineage>
        <taxon>Bacteria</taxon>
        <taxon>Pseudomonadati</taxon>
        <taxon>Pseudomonadota</taxon>
        <taxon>Alphaproteobacteria</taxon>
        <taxon>Hyphomicrobiales</taxon>
        <taxon>Rhizobiaceae</taxon>
        <taxon>Rhizobium/Agrobacterium group</taxon>
        <taxon>Rhizobium</taxon>
    </lineage>
</organism>
<comment type="caution">
    <text evidence="1">The sequence shown here is derived from an EMBL/GenBank/DDBJ whole genome shotgun (WGS) entry which is preliminary data.</text>
</comment>
<dbReference type="AlphaFoldDB" id="A0A4R3PQT5"/>
<protein>
    <submittedName>
        <fullName evidence="1">Uncharacterized protein</fullName>
    </submittedName>
</protein>
<evidence type="ECO:0000313" key="1">
    <source>
        <dbReference type="EMBL" id="TCU04841.1"/>
    </source>
</evidence>
<gene>
    <name evidence="1" type="ORF">EV132_13823</name>
</gene>
<sequence>MVPNKLEAVFQFTLRSCSLKAAGSISLQRLSMSFIASRAKLRSATLLQYVFKVGLLDLAGDIVRGPRGG</sequence>
<proteinExistence type="predicted"/>
<reference evidence="1 2" key="1">
    <citation type="submission" date="2019-03" db="EMBL/GenBank/DDBJ databases">
        <title>Genomic Encyclopedia of Type Strains, Phase IV (KMG-V): Genome sequencing to study the core and pangenomes of soil and plant-associated prokaryotes.</title>
        <authorList>
            <person name="Whitman W."/>
        </authorList>
    </citation>
    <scope>NUCLEOTIDE SEQUENCE [LARGE SCALE GENOMIC DNA]</scope>
    <source>
        <strain evidence="1 2">Hc14</strain>
    </source>
</reference>